<dbReference type="CDD" id="cd01650">
    <property type="entry name" value="RT_nLTR_like"/>
    <property type="match status" value="1"/>
</dbReference>
<dbReference type="EMBL" id="CP144745">
    <property type="protein sequence ID" value="WVZ49136.1"/>
    <property type="molecule type" value="Genomic_DNA"/>
</dbReference>
<feature type="domain" description="Reverse transcriptase" evidence="1">
    <location>
        <begin position="145"/>
        <end position="423"/>
    </location>
</feature>
<dbReference type="PANTHER" id="PTHR31635">
    <property type="entry name" value="REVERSE TRANSCRIPTASE DOMAIN-CONTAINING PROTEIN-RELATED"/>
    <property type="match status" value="1"/>
</dbReference>
<dbReference type="InterPro" id="IPR043502">
    <property type="entry name" value="DNA/RNA_pol_sf"/>
</dbReference>
<dbReference type="SUPFAM" id="SSF56672">
    <property type="entry name" value="DNA/RNA polymerases"/>
    <property type="match status" value="1"/>
</dbReference>
<sequence>MEEIRIRQRSREREILEGDRNTTYFHAVANYRSRKKRIDFLKSSAGHISDQKGMMDIALDFYKKKLFAKEERGSINLSEDFWEASQKVTEEENNMLDAPFSEAEIKEAIFSFYPEGAPGPDGLSFLFYQKVWEIIKSDVMAMFTDFCQGTLDIQRLNFALVTLVPKVSEACNMKQFRPISLINCSLKMFSKLLTNRLGKVAQRLVATNQSAFIKGRYILESVGVANEIVHSLHRNKEKGVIIKLDYEKAYDRVSWEFLFEVLNTRGFSPNWIHWIKCLVVGGSVGILVNGEETPYFKPSKGLRQGDPLSPLLFNLVGDAFTRILDRAANNVDKSHLWNLKHSIMWFEQLSGMRVNFHKSEILTKNLEEEESKEICSIFNCPAGSFPLKYLGAPLHFEKLTREELQPLVDKLLHRIQGWRGKLLSLAARALLIKTCLASIPTYLLSFIKFPKWAIETLNTHMSNYLWNDIEGAHKYHLANWELVSLHKDYGGLGLPNLRDLNICLLASWLKRYEKDKNKLWRELIDYKYKTNKPNIFQANSVGSSVFFKGFMSAVHATKMGYRWIIGNGKRVRFWEDNWLGSSSLAIQYWSLYRYVNEKNQSVADLSDGVNLKCTFRRMGDVNLMEEICQLASTISFNEEDDALVWTFTSKGIYSVQSLYKVVNFRGVQIVFVCAIWDLKIPPRVQYHLWLMSKNRLLTRDNLNKRKKVEDLTCLFCEEQETRTMWQSMTILFHKTAAMILNWELLCPSEKKEELRTMAMRIKKEAAQVLWLPRALPFYSKKKFTITVRAQSRYRVVGSLVRLTYRHDSDCAVLLKRTPNRATCSAAS</sequence>
<dbReference type="PANTHER" id="PTHR31635:SF196">
    <property type="entry name" value="REVERSE TRANSCRIPTASE DOMAIN-CONTAINING PROTEIN-RELATED"/>
    <property type="match status" value="1"/>
</dbReference>
<gene>
    <name evidence="2" type="ORF">U9M48_000514</name>
</gene>
<evidence type="ECO:0000313" key="3">
    <source>
        <dbReference type="Proteomes" id="UP001341281"/>
    </source>
</evidence>
<dbReference type="AlphaFoldDB" id="A0AAQ3PH30"/>
<reference evidence="2 3" key="1">
    <citation type="submission" date="2024-02" db="EMBL/GenBank/DDBJ databases">
        <title>High-quality chromosome-scale genome assembly of Pensacola bahiagrass (Paspalum notatum Flugge var. saurae).</title>
        <authorList>
            <person name="Vega J.M."/>
            <person name="Podio M."/>
            <person name="Orjuela J."/>
            <person name="Siena L.A."/>
            <person name="Pessino S.C."/>
            <person name="Combes M.C."/>
            <person name="Mariac C."/>
            <person name="Albertini E."/>
            <person name="Pupilli F."/>
            <person name="Ortiz J.P.A."/>
            <person name="Leblanc O."/>
        </authorList>
    </citation>
    <scope>NUCLEOTIDE SEQUENCE [LARGE SCALE GENOMIC DNA]</scope>
    <source>
        <strain evidence="2">R1</strain>
        <tissue evidence="2">Leaf</tissue>
    </source>
</reference>
<name>A0AAQ3PH30_PASNO</name>
<keyword evidence="3" id="KW-1185">Reference proteome</keyword>
<dbReference type="Pfam" id="PF00078">
    <property type="entry name" value="RVT_1"/>
    <property type="match status" value="1"/>
</dbReference>
<dbReference type="InterPro" id="IPR000477">
    <property type="entry name" value="RT_dom"/>
</dbReference>
<proteinExistence type="predicted"/>
<dbReference type="InterPro" id="IPR026960">
    <property type="entry name" value="RVT-Znf"/>
</dbReference>
<dbReference type="Proteomes" id="UP001341281">
    <property type="component" value="Chromosome 01"/>
</dbReference>
<protein>
    <recommendedName>
        <fullName evidence="1">Reverse transcriptase domain-containing protein</fullName>
    </recommendedName>
</protein>
<dbReference type="Pfam" id="PF13966">
    <property type="entry name" value="zf-RVT"/>
    <property type="match status" value="1"/>
</dbReference>
<evidence type="ECO:0000313" key="2">
    <source>
        <dbReference type="EMBL" id="WVZ49136.1"/>
    </source>
</evidence>
<organism evidence="2 3">
    <name type="scientific">Paspalum notatum var. saurae</name>
    <dbReference type="NCBI Taxonomy" id="547442"/>
    <lineage>
        <taxon>Eukaryota</taxon>
        <taxon>Viridiplantae</taxon>
        <taxon>Streptophyta</taxon>
        <taxon>Embryophyta</taxon>
        <taxon>Tracheophyta</taxon>
        <taxon>Spermatophyta</taxon>
        <taxon>Magnoliopsida</taxon>
        <taxon>Liliopsida</taxon>
        <taxon>Poales</taxon>
        <taxon>Poaceae</taxon>
        <taxon>PACMAD clade</taxon>
        <taxon>Panicoideae</taxon>
        <taxon>Andropogonodae</taxon>
        <taxon>Paspaleae</taxon>
        <taxon>Paspalinae</taxon>
        <taxon>Paspalum</taxon>
    </lineage>
</organism>
<evidence type="ECO:0000259" key="1">
    <source>
        <dbReference type="PROSITE" id="PS50878"/>
    </source>
</evidence>
<accession>A0AAQ3PH30</accession>
<dbReference type="PROSITE" id="PS50878">
    <property type="entry name" value="RT_POL"/>
    <property type="match status" value="1"/>
</dbReference>